<evidence type="ECO:0000313" key="2">
    <source>
        <dbReference type="Proteomes" id="UP000660861"/>
    </source>
</evidence>
<evidence type="ECO:0000313" key="1">
    <source>
        <dbReference type="EMBL" id="MBC8569494.1"/>
    </source>
</evidence>
<dbReference type="RefSeq" id="WP_262396592.1">
    <property type="nucleotide sequence ID" value="NZ_JACRTC010000001.1"/>
</dbReference>
<protein>
    <submittedName>
        <fullName evidence="1">Uncharacterized protein</fullName>
    </submittedName>
</protein>
<dbReference type="Proteomes" id="UP000660861">
    <property type="component" value="Unassembled WGS sequence"/>
</dbReference>
<dbReference type="EMBL" id="JACRTC010000001">
    <property type="protein sequence ID" value="MBC8569494.1"/>
    <property type="molecule type" value="Genomic_DNA"/>
</dbReference>
<organism evidence="1 2">
    <name type="scientific">Zongyangia hominis</name>
    <dbReference type="NCBI Taxonomy" id="2763677"/>
    <lineage>
        <taxon>Bacteria</taxon>
        <taxon>Bacillati</taxon>
        <taxon>Bacillota</taxon>
        <taxon>Clostridia</taxon>
        <taxon>Eubacteriales</taxon>
        <taxon>Oscillospiraceae</taxon>
        <taxon>Zongyangia</taxon>
    </lineage>
</organism>
<accession>A0A926EBU7</accession>
<gene>
    <name evidence="1" type="ORF">H8709_01435</name>
</gene>
<comment type="caution">
    <text evidence="1">The sequence shown here is derived from an EMBL/GenBank/DDBJ whole genome shotgun (WGS) entry which is preliminary data.</text>
</comment>
<name>A0A926EBU7_9FIRM</name>
<sequence length="126" mass="14504">MIIKTFQTPGAKYVYDRHANVLCRVTPEEYEQLRQVERGELDPEESAAIAKYRATSGMFAPNAVMGMRHPSTDILEHLANYRMGQLTLQVTQQCNLRCGCAEKKYQVIEDFYETCVLREFGYVEAQ</sequence>
<proteinExistence type="predicted"/>
<dbReference type="AlphaFoldDB" id="A0A926EBU7"/>
<reference evidence="1" key="1">
    <citation type="submission" date="2020-08" db="EMBL/GenBank/DDBJ databases">
        <title>Genome public.</title>
        <authorList>
            <person name="Liu C."/>
            <person name="Sun Q."/>
        </authorList>
    </citation>
    <scope>NUCLEOTIDE SEQUENCE</scope>
    <source>
        <strain evidence="1">NSJ-54</strain>
    </source>
</reference>
<keyword evidence="2" id="KW-1185">Reference proteome</keyword>